<sequence length="386" mass="41757">MAGRTAINASPQEDDGTGHALEALAEFSPPGLTRASQWQRSWRAVGRWVVGHEGEKARAAREKTLGRPSADRLDRWLVPGRGAALAHALQQSLDLAAHPVTFLITPPYGGHAQAIDTLAEAEGLTRLAAPSKTALLNGDMTWMQSLSAQSRWAIPALERHFLRRVDGLQSVRDFLERAQSGALGSGVIGCDSWSYAYLQQAVGLEGVPALTPQALDGEALGDLLAARLSPHCPTLLSSRTQKPLLPDTSGAGGDGRALQRLAANCRGHWGLAWQSFQASLREPGTEDSQADAPLWYVPMQGDAALPADAEDTLLLVLHALLIHGGLDDESLCQVLPFSRHETIQTRLGLTRRGVLCERERRWQVAPLCYTGVRQLLTARHYLVDAL</sequence>
<evidence type="ECO:0000313" key="1">
    <source>
        <dbReference type="EMBL" id="SHM07930.1"/>
    </source>
</evidence>
<dbReference type="OrthoDB" id="258935at2"/>
<name>A0A1M7FVF5_9GAMM</name>
<dbReference type="InParanoid" id="A0A1M7FVF5"/>
<dbReference type="STRING" id="29571.SAMN05878437_1114"/>
<reference evidence="1 2" key="1">
    <citation type="submission" date="2016-11" db="EMBL/GenBank/DDBJ databases">
        <authorList>
            <person name="Jaros S."/>
            <person name="Januszkiewicz K."/>
            <person name="Wedrychowicz H."/>
        </authorList>
    </citation>
    <scope>NUCLEOTIDE SEQUENCE [LARGE SCALE GENOMIC DNA]</scope>
    <source>
        <strain evidence="1 2">ACAM 12</strain>
    </source>
</reference>
<dbReference type="RefSeq" id="WP_079551954.1">
    <property type="nucleotide sequence ID" value="NZ_LT670847.1"/>
</dbReference>
<organism evidence="1 2">
    <name type="scientific">Vreelandella subglaciescola</name>
    <dbReference type="NCBI Taxonomy" id="29571"/>
    <lineage>
        <taxon>Bacteria</taxon>
        <taxon>Pseudomonadati</taxon>
        <taxon>Pseudomonadota</taxon>
        <taxon>Gammaproteobacteria</taxon>
        <taxon>Oceanospirillales</taxon>
        <taxon>Halomonadaceae</taxon>
        <taxon>Vreelandella</taxon>
    </lineage>
</organism>
<gene>
    <name evidence="1" type="ORF">SAMN05878437_1114</name>
</gene>
<dbReference type="Proteomes" id="UP000190911">
    <property type="component" value="Chromosome I"/>
</dbReference>
<evidence type="ECO:0000313" key="2">
    <source>
        <dbReference type="Proteomes" id="UP000190911"/>
    </source>
</evidence>
<dbReference type="EMBL" id="LT670847">
    <property type="protein sequence ID" value="SHM07930.1"/>
    <property type="molecule type" value="Genomic_DNA"/>
</dbReference>
<protein>
    <submittedName>
        <fullName evidence="1">Uncharacterized protein</fullName>
    </submittedName>
</protein>
<keyword evidence="2" id="KW-1185">Reference proteome</keyword>
<proteinExistence type="predicted"/>
<dbReference type="AlphaFoldDB" id="A0A1M7FVF5"/>
<accession>A0A1M7FVF5</accession>